<proteinExistence type="predicted"/>
<keyword evidence="3" id="KW-1185">Reference proteome</keyword>
<protein>
    <submittedName>
        <fullName evidence="2">Uncharacterized protein</fullName>
    </submittedName>
</protein>
<feature type="compositionally biased region" description="Low complexity" evidence="1">
    <location>
        <begin position="91"/>
        <end position="100"/>
    </location>
</feature>
<dbReference type="EMBL" id="PGGS01000071">
    <property type="protein sequence ID" value="PNH09975.1"/>
    <property type="molecule type" value="Genomic_DNA"/>
</dbReference>
<evidence type="ECO:0000313" key="3">
    <source>
        <dbReference type="Proteomes" id="UP000236333"/>
    </source>
</evidence>
<evidence type="ECO:0000313" key="2">
    <source>
        <dbReference type="EMBL" id="PNH09975.1"/>
    </source>
</evidence>
<dbReference type="AlphaFoldDB" id="A0A2J8ABR9"/>
<gene>
    <name evidence="2" type="ORF">TSOC_003342</name>
</gene>
<reference evidence="2 3" key="1">
    <citation type="journal article" date="2017" name="Mol. Biol. Evol.">
        <title>The 4-celled Tetrabaena socialis nuclear genome reveals the essential components for genetic control of cell number at the origin of multicellularity in the volvocine lineage.</title>
        <authorList>
            <person name="Featherston J."/>
            <person name="Arakaki Y."/>
            <person name="Hanschen E.R."/>
            <person name="Ferris P.J."/>
            <person name="Michod R.E."/>
            <person name="Olson B.J.S.C."/>
            <person name="Nozaki H."/>
            <person name="Durand P.M."/>
        </authorList>
    </citation>
    <scope>NUCLEOTIDE SEQUENCE [LARGE SCALE GENOMIC DNA]</scope>
    <source>
        <strain evidence="2 3">NIES-571</strain>
    </source>
</reference>
<comment type="caution">
    <text evidence="2">The sequence shown here is derived from an EMBL/GenBank/DDBJ whole genome shotgun (WGS) entry which is preliminary data.</text>
</comment>
<accession>A0A2J8ABR9</accession>
<feature type="region of interest" description="Disordered" evidence="1">
    <location>
        <begin position="38"/>
        <end position="100"/>
    </location>
</feature>
<evidence type="ECO:0000256" key="1">
    <source>
        <dbReference type="SAM" id="MobiDB-lite"/>
    </source>
</evidence>
<sequence length="124" mass="13177">MPSVVDKGPLAHILFEMRTWVRCMLPFTPYVAPFYPTPDTAPGRHCHDRAGRGGATGRGFQSPGHGSPLGASQPDAPRDRLTLTAWRGREAAAGQPPAPSAAADLVAVRRQAAAHSPYLSIRGL</sequence>
<name>A0A2J8ABR9_9CHLO</name>
<dbReference type="Proteomes" id="UP000236333">
    <property type="component" value="Unassembled WGS sequence"/>
</dbReference>
<organism evidence="2 3">
    <name type="scientific">Tetrabaena socialis</name>
    <dbReference type="NCBI Taxonomy" id="47790"/>
    <lineage>
        <taxon>Eukaryota</taxon>
        <taxon>Viridiplantae</taxon>
        <taxon>Chlorophyta</taxon>
        <taxon>core chlorophytes</taxon>
        <taxon>Chlorophyceae</taxon>
        <taxon>CS clade</taxon>
        <taxon>Chlamydomonadales</taxon>
        <taxon>Tetrabaenaceae</taxon>
        <taxon>Tetrabaena</taxon>
    </lineage>
</organism>